<dbReference type="InterPro" id="IPR027383">
    <property type="entry name" value="Znf_put"/>
</dbReference>
<dbReference type="Gene3D" id="1.10.10.1320">
    <property type="entry name" value="Anti-sigma factor, zinc-finger domain"/>
    <property type="match status" value="1"/>
</dbReference>
<evidence type="ECO:0000256" key="1">
    <source>
        <dbReference type="ARBA" id="ARBA00023015"/>
    </source>
</evidence>
<dbReference type="Proteomes" id="UP001596175">
    <property type="component" value="Unassembled WGS sequence"/>
</dbReference>
<feature type="domain" description="Putative zinc-finger" evidence="5">
    <location>
        <begin position="13"/>
        <end position="44"/>
    </location>
</feature>
<comment type="caution">
    <text evidence="6">The sequence shown here is derived from an EMBL/GenBank/DDBJ whole genome shotgun (WGS) entry which is preliminary data.</text>
</comment>
<evidence type="ECO:0000313" key="6">
    <source>
        <dbReference type="EMBL" id="MFC5140097.1"/>
    </source>
</evidence>
<dbReference type="InterPro" id="IPR041916">
    <property type="entry name" value="Anti_sigma_zinc_sf"/>
</dbReference>
<keyword evidence="7" id="KW-1185">Reference proteome</keyword>
<proteinExistence type="predicted"/>
<evidence type="ECO:0000256" key="3">
    <source>
        <dbReference type="SAM" id="MobiDB-lite"/>
    </source>
</evidence>
<keyword evidence="4" id="KW-0812">Transmembrane</keyword>
<feature type="compositionally biased region" description="Pro residues" evidence="3">
    <location>
        <begin position="90"/>
        <end position="101"/>
    </location>
</feature>
<evidence type="ECO:0000256" key="4">
    <source>
        <dbReference type="SAM" id="Phobius"/>
    </source>
</evidence>
<keyword evidence="4" id="KW-0472">Membrane</keyword>
<evidence type="ECO:0000256" key="2">
    <source>
        <dbReference type="ARBA" id="ARBA00023163"/>
    </source>
</evidence>
<dbReference type="Pfam" id="PF13490">
    <property type="entry name" value="zf-HC2"/>
    <property type="match status" value="1"/>
</dbReference>
<feature type="transmembrane region" description="Helical" evidence="4">
    <location>
        <begin position="117"/>
        <end position="138"/>
    </location>
</feature>
<organism evidence="6 7">
    <name type="scientific">Actinomycetospora rhizophila</name>
    <dbReference type="NCBI Taxonomy" id="1416876"/>
    <lineage>
        <taxon>Bacteria</taxon>
        <taxon>Bacillati</taxon>
        <taxon>Actinomycetota</taxon>
        <taxon>Actinomycetes</taxon>
        <taxon>Pseudonocardiales</taxon>
        <taxon>Pseudonocardiaceae</taxon>
        <taxon>Actinomycetospora</taxon>
    </lineage>
</organism>
<keyword evidence="4" id="KW-1133">Transmembrane helix</keyword>
<gene>
    <name evidence="6" type="ORF">ACFPK1_17785</name>
</gene>
<name>A0ABV9ZGH2_9PSEU</name>
<evidence type="ECO:0000313" key="7">
    <source>
        <dbReference type="Proteomes" id="UP001596175"/>
    </source>
</evidence>
<feature type="region of interest" description="Disordered" evidence="3">
    <location>
        <begin position="85"/>
        <end position="106"/>
    </location>
</feature>
<keyword evidence="2" id="KW-0804">Transcription</keyword>
<protein>
    <submittedName>
        <fullName evidence="6">Zf-HC2 domain-containing protein</fullName>
    </submittedName>
</protein>
<accession>A0ABV9ZGH2</accession>
<dbReference type="RefSeq" id="WP_378022276.1">
    <property type="nucleotide sequence ID" value="NZ_JBHSKG010000009.1"/>
</dbReference>
<evidence type="ECO:0000259" key="5">
    <source>
        <dbReference type="Pfam" id="PF13490"/>
    </source>
</evidence>
<keyword evidence="1" id="KW-0805">Transcription regulation</keyword>
<sequence>MSTPPDGPAHESLRAMLGAHALGHLDAAEAAEVEAHLATCASCRAELAAIAPLAGPLAHVDPDAGPAPGVTSADGFAAVLRRLEQEPAPDSRPAPEPAPEPVPDELAGRRGRVARPLLAAAAAAVIGLAGVGVGLALAGAGEPAVAPVAVQALDPDVRASAGTIDHTWGVEVVLTASGFDEGRRYEVTVLDRSGRPVPAGAFRGTGGTEMVCRLNSSVLLDQAGGFVVTDADGDEVLRSRFA</sequence>
<dbReference type="EMBL" id="JBHSKG010000009">
    <property type="protein sequence ID" value="MFC5140097.1"/>
    <property type="molecule type" value="Genomic_DNA"/>
</dbReference>
<reference evidence="7" key="1">
    <citation type="journal article" date="2019" name="Int. J. Syst. Evol. Microbiol.">
        <title>The Global Catalogue of Microorganisms (GCM) 10K type strain sequencing project: providing services to taxonomists for standard genome sequencing and annotation.</title>
        <authorList>
            <consortium name="The Broad Institute Genomics Platform"/>
            <consortium name="The Broad Institute Genome Sequencing Center for Infectious Disease"/>
            <person name="Wu L."/>
            <person name="Ma J."/>
        </authorList>
    </citation>
    <scope>NUCLEOTIDE SEQUENCE [LARGE SCALE GENOMIC DNA]</scope>
    <source>
        <strain evidence="7">XZYJ18</strain>
    </source>
</reference>